<keyword evidence="2" id="KW-1185">Reference proteome</keyword>
<name>A0A7N2LJ60_QUELO</name>
<organism evidence="1 2">
    <name type="scientific">Quercus lobata</name>
    <name type="common">Valley oak</name>
    <dbReference type="NCBI Taxonomy" id="97700"/>
    <lineage>
        <taxon>Eukaryota</taxon>
        <taxon>Viridiplantae</taxon>
        <taxon>Streptophyta</taxon>
        <taxon>Embryophyta</taxon>
        <taxon>Tracheophyta</taxon>
        <taxon>Spermatophyta</taxon>
        <taxon>Magnoliopsida</taxon>
        <taxon>eudicotyledons</taxon>
        <taxon>Gunneridae</taxon>
        <taxon>Pentapetalae</taxon>
        <taxon>rosids</taxon>
        <taxon>fabids</taxon>
        <taxon>Fagales</taxon>
        <taxon>Fagaceae</taxon>
        <taxon>Quercus</taxon>
    </lineage>
</organism>
<evidence type="ECO:0000313" key="2">
    <source>
        <dbReference type="Proteomes" id="UP000594261"/>
    </source>
</evidence>
<accession>A0A7N2LJ60</accession>
<evidence type="ECO:0000313" key="1">
    <source>
        <dbReference type="EnsemblPlants" id="QL04p060003:mrna:CDS:2"/>
    </source>
</evidence>
<proteinExistence type="predicted"/>
<protein>
    <submittedName>
        <fullName evidence="1">Uncharacterized protein</fullName>
    </submittedName>
</protein>
<dbReference type="Proteomes" id="UP000594261">
    <property type="component" value="Chromosome 4"/>
</dbReference>
<dbReference type="EnsemblPlants" id="QL04p060003:mrna">
    <property type="protein sequence ID" value="QL04p060003:mrna:CDS:2"/>
    <property type="gene ID" value="QL04p060003"/>
</dbReference>
<dbReference type="InParanoid" id="A0A7N2LJ60"/>
<sequence length="187" mass="20410">MLMEDSGVPRAEIDMEIGRSSSVVDPDTVKAVFSAAMASDDVETHGEAHQSSSLTGDMLVTSTAAAMESPKNGLKSHCRHQWVDQNCFSPLSDLGNEMDADFGEGEDRTEDFSEYHEVAVQPRSVDTTGFYHNDSGLLLLLWVNSGVDNRCCDSGEKDNCLLECDPLSRWDTNALSELLMVQEASVV</sequence>
<dbReference type="EMBL" id="LRBV02000004">
    <property type="status" value="NOT_ANNOTATED_CDS"/>
    <property type="molecule type" value="Genomic_DNA"/>
</dbReference>
<reference evidence="1" key="2">
    <citation type="submission" date="2021-01" db="UniProtKB">
        <authorList>
            <consortium name="EnsemblPlants"/>
        </authorList>
    </citation>
    <scope>IDENTIFICATION</scope>
</reference>
<reference evidence="1 2" key="1">
    <citation type="journal article" date="2016" name="G3 (Bethesda)">
        <title>First Draft Assembly and Annotation of the Genome of a California Endemic Oak Quercus lobata Nee (Fagaceae).</title>
        <authorList>
            <person name="Sork V.L."/>
            <person name="Fitz-Gibbon S.T."/>
            <person name="Puiu D."/>
            <person name="Crepeau M."/>
            <person name="Gugger P.F."/>
            <person name="Sherman R."/>
            <person name="Stevens K."/>
            <person name="Langley C.H."/>
            <person name="Pellegrini M."/>
            <person name="Salzberg S.L."/>
        </authorList>
    </citation>
    <scope>NUCLEOTIDE SEQUENCE [LARGE SCALE GENOMIC DNA]</scope>
    <source>
        <strain evidence="1 2">cv. SW786</strain>
    </source>
</reference>
<dbReference type="AlphaFoldDB" id="A0A7N2LJ60"/>
<dbReference type="Gramene" id="QL04p060003:mrna">
    <property type="protein sequence ID" value="QL04p060003:mrna:CDS:2"/>
    <property type="gene ID" value="QL04p060003"/>
</dbReference>